<keyword evidence="2" id="KW-0238">DNA-binding</keyword>
<dbReference type="SUPFAM" id="SSF46785">
    <property type="entry name" value="Winged helix' DNA-binding domain"/>
    <property type="match status" value="1"/>
</dbReference>
<evidence type="ECO:0000259" key="4">
    <source>
        <dbReference type="PROSITE" id="PS50995"/>
    </source>
</evidence>
<dbReference type="SMART" id="SM00347">
    <property type="entry name" value="HTH_MARR"/>
    <property type="match status" value="1"/>
</dbReference>
<dbReference type="PANTHER" id="PTHR42756">
    <property type="entry name" value="TRANSCRIPTIONAL REGULATOR, MARR"/>
    <property type="match status" value="1"/>
</dbReference>
<dbReference type="InterPro" id="IPR036390">
    <property type="entry name" value="WH_DNA-bd_sf"/>
</dbReference>
<dbReference type="PANTHER" id="PTHR42756:SF1">
    <property type="entry name" value="TRANSCRIPTIONAL REPRESSOR OF EMRAB OPERON"/>
    <property type="match status" value="1"/>
</dbReference>
<organism evidence="5 6">
    <name type="scientific">Desulfobacca acetoxidans (strain ATCC 700848 / DSM 11109 / ASRB2)</name>
    <dbReference type="NCBI Taxonomy" id="880072"/>
    <lineage>
        <taxon>Bacteria</taxon>
        <taxon>Pseudomonadati</taxon>
        <taxon>Thermodesulfobacteriota</taxon>
        <taxon>Desulfobaccia</taxon>
        <taxon>Desulfobaccales</taxon>
        <taxon>Desulfobaccaceae</taxon>
        <taxon>Desulfobacca</taxon>
    </lineage>
</organism>
<feature type="domain" description="HTH marR-type" evidence="4">
    <location>
        <begin position="12"/>
        <end position="146"/>
    </location>
</feature>
<accession>F2NHH6</accession>
<dbReference type="InterPro" id="IPR000835">
    <property type="entry name" value="HTH_MarR-typ"/>
</dbReference>
<dbReference type="Pfam" id="PF01047">
    <property type="entry name" value="MarR"/>
    <property type="match status" value="1"/>
</dbReference>
<keyword evidence="3" id="KW-0804">Transcription</keyword>
<dbReference type="HOGENOM" id="CLU_083287_11_0_7"/>
<evidence type="ECO:0000313" key="5">
    <source>
        <dbReference type="EMBL" id="AEB09092.1"/>
    </source>
</evidence>
<proteinExistence type="predicted"/>
<dbReference type="GO" id="GO:0003677">
    <property type="term" value="F:DNA binding"/>
    <property type="evidence" value="ECO:0007669"/>
    <property type="project" value="UniProtKB-KW"/>
</dbReference>
<dbReference type="EMBL" id="CP002629">
    <property type="protein sequence ID" value="AEB09092.1"/>
    <property type="molecule type" value="Genomic_DNA"/>
</dbReference>
<evidence type="ECO:0000313" key="6">
    <source>
        <dbReference type="Proteomes" id="UP000000483"/>
    </source>
</evidence>
<dbReference type="AlphaFoldDB" id="F2NHH6"/>
<reference evidence="5 6" key="1">
    <citation type="journal article" date="2011" name="Stand. Genomic Sci.">
        <title>Complete genome sequence of the acetate-degrading sulfate reducer Desulfobacca acetoxidans type strain (ASRB2).</title>
        <authorList>
            <person name="Goker M."/>
            <person name="Teshima H."/>
            <person name="Lapidus A."/>
            <person name="Nolan M."/>
            <person name="Lucas S."/>
            <person name="Hammon N."/>
            <person name="Deshpande S."/>
            <person name="Cheng J.F."/>
            <person name="Tapia R."/>
            <person name="Han C."/>
            <person name="Goodwin L."/>
            <person name="Pitluck S."/>
            <person name="Huntemann M."/>
            <person name="Liolios K."/>
            <person name="Ivanova N."/>
            <person name="Pagani I."/>
            <person name="Mavromatis K."/>
            <person name="Ovchinikova G."/>
            <person name="Pati A."/>
            <person name="Chen A."/>
            <person name="Palaniappan K."/>
            <person name="Land M."/>
            <person name="Hauser L."/>
            <person name="Brambilla E.M."/>
            <person name="Rohde M."/>
            <person name="Spring S."/>
            <person name="Detter J.C."/>
            <person name="Woyke T."/>
            <person name="Bristow J."/>
            <person name="Eisen J.A."/>
            <person name="Markowitz V."/>
            <person name="Hugenholtz P."/>
            <person name="Kyrpides N.C."/>
            <person name="Klenk H.P."/>
        </authorList>
    </citation>
    <scope>NUCLEOTIDE SEQUENCE [LARGE SCALE GENOMIC DNA]</scope>
    <source>
        <strain evidence="6">ATCC 700848 / DSM 11109 / ASRB2</strain>
    </source>
</reference>
<dbReference type="PROSITE" id="PS50995">
    <property type="entry name" value="HTH_MARR_2"/>
    <property type="match status" value="1"/>
</dbReference>
<protein>
    <submittedName>
        <fullName evidence="5">Regulatory protein MarR</fullName>
    </submittedName>
</protein>
<dbReference type="Gene3D" id="1.10.10.10">
    <property type="entry name" value="Winged helix-like DNA-binding domain superfamily/Winged helix DNA-binding domain"/>
    <property type="match status" value="1"/>
</dbReference>
<evidence type="ECO:0000256" key="3">
    <source>
        <dbReference type="ARBA" id="ARBA00023163"/>
    </source>
</evidence>
<dbReference type="eggNOG" id="COG1846">
    <property type="taxonomic scope" value="Bacteria"/>
</dbReference>
<dbReference type="GO" id="GO:0003700">
    <property type="term" value="F:DNA-binding transcription factor activity"/>
    <property type="evidence" value="ECO:0007669"/>
    <property type="project" value="InterPro"/>
</dbReference>
<reference evidence="6" key="2">
    <citation type="submission" date="2011-03" db="EMBL/GenBank/DDBJ databases">
        <title>The complete genome of Desulfobacca acetoxidans DSM 11109.</title>
        <authorList>
            <consortium name="US DOE Joint Genome Institute (JGI-PGF)"/>
            <person name="Lucas S."/>
            <person name="Copeland A."/>
            <person name="Lapidus A."/>
            <person name="Bruce D."/>
            <person name="Goodwin L."/>
            <person name="Pitluck S."/>
            <person name="Peters L."/>
            <person name="Kyrpides N."/>
            <person name="Mavromatis K."/>
            <person name="Ivanova N."/>
            <person name="Ovchinnikova G."/>
            <person name="Teshima H."/>
            <person name="Detter J.C."/>
            <person name="Han C."/>
            <person name="Land M."/>
            <person name="Hauser L."/>
            <person name="Markowitz V."/>
            <person name="Cheng J.-F."/>
            <person name="Hugenholtz P."/>
            <person name="Woyke T."/>
            <person name="Wu D."/>
            <person name="Spring S."/>
            <person name="Schueler E."/>
            <person name="Brambilla E."/>
            <person name="Klenk H.-P."/>
            <person name="Eisen J.A."/>
        </authorList>
    </citation>
    <scope>NUCLEOTIDE SEQUENCE [LARGE SCALE GENOMIC DNA]</scope>
    <source>
        <strain evidence="6">ATCC 700848 / DSM 11109 / ASRB2</strain>
    </source>
</reference>
<keyword evidence="1" id="KW-0805">Transcription regulation</keyword>
<dbReference type="STRING" id="880072.Desac_1232"/>
<dbReference type="OrthoDB" id="5422630at2"/>
<dbReference type="RefSeq" id="WP_013706204.1">
    <property type="nucleotide sequence ID" value="NC_015388.1"/>
</dbReference>
<dbReference type="KEGG" id="dao:Desac_1232"/>
<name>F2NHH6_DESAR</name>
<dbReference type="InterPro" id="IPR036388">
    <property type="entry name" value="WH-like_DNA-bd_sf"/>
</dbReference>
<dbReference type="Proteomes" id="UP000000483">
    <property type="component" value="Chromosome"/>
</dbReference>
<evidence type="ECO:0000256" key="1">
    <source>
        <dbReference type="ARBA" id="ARBA00023015"/>
    </source>
</evidence>
<keyword evidence="6" id="KW-1185">Reference proteome</keyword>
<gene>
    <name evidence="5" type="ordered locus">Desac_1232</name>
</gene>
<evidence type="ECO:0000256" key="2">
    <source>
        <dbReference type="ARBA" id="ARBA00023125"/>
    </source>
</evidence>
<sequence length="158" mass="17992">METKEDFIVAISRKLLRILNRQAQIEEIRIRFDEGVELTPKEIHTVQAIGEPKQINLTDLAVHFGVTKSAASQIVAKLAEKGFVRKRHAAHSNKELDLSLTELGWRAFHAHERFHGKHFAELVNRLSAFSLSQIATTSVLLDVIESVLEERLVRILHE</sequence>